<dbReference type="STRING" id="669874.A0A1E4TX79"/>
<evidence type="ECO:0000259" key="6">
    <source>
        <dbReference type="PROSITE" id="PS50011"/>
    </source>
</evidence>
<name>A0A1E4TX79_PACTA</name>
<dbReference type="AlphaFoldDB" id="A0A1E4TX79"/>
<keyword evidence="4" id="KW-0418">Kinase</keyword>
<dbReference type="InterPro" id="IPR000719">
    <property type="entry name" value="Prot_kinase_dom"/>
</dbReference>
<dbReference type="InterPro" id="IPR008271">
    <property type="entry name" value="Ser/Thr_kinase_AS"/>
</dbReference>
<evidence type="ECO:0000256" key="2">
    <source>
        <dbReference type="ARBA" id="ARBA00022679"/>
    </source>
</evidence>
<evidence type="ECO:0000256" key="1">
    <source>
        <dbReference type="ARBA" id="ARBA00022527"/>
    </source>
</evidence>
<dbReference type="PROSITE" id="PS50011">
    <property type="entry name" value="PROTEIN_KINASE_DOM"/>
    <property type="match status" value="1"/>
</dbReference>
<reference evidence="8" key="1">
    <citation type="submission" date="2016-05" db="EMBL/GenBank/DDBJ databases">
        <title>Comparative genomics of biotechnologically important yeasts.</title>
        <authorList>
            <consortium name="DOE Joint Genome Institute"/>
            <person name="Riley R."/>
            <person name="Haridas S."/>
            <person name="Wolfe K.H."/>
            <person name="Lopes M.R."/>
            <person name="Hittinger C.T."/>
            <person name="Goker M."/>
            <person name="Salamov A."/>
            <person name="Wisecaver J."/>
            <person name="Long T.M."/>
            <person name="Aerts A.L."/>
            <person name="Barry K."/>
            <person name="Choi C."/>
            <person name="Clum A."/>
            <person name="Coughlan A.Y."/>
            <person name="Deshpande S."/>
            <person name="Douglass A.P."/>
            <person name="Hanson S.J."/>
            <person name="Klenk H.-P."/>
            <person name="Labutti K."/>
            <person name="Lapidus A."/>
            <person name="Lindquist E."/>
            <person name="Lipzen A."/>
            <person name="Meier-Kolthoff J.P."/>
            <person name="Ohm R.A."/>
            <person name="Otillar R.P."/>
            <person name="Pangilinan J."/>
            <person name="Peng Y."/>
            <person name="Rokas A."/>
            <person name="Rosa C.A."/>
            <person name="Scheuner C."/>
            <person name="Sibirny A.A."/>
            <person name="Slot J.C."/>
            <person name="Stielow J.B."/>
            <person name="Sun H."/>
            <person name="Kurtzman C.P."/>
            <person name="Blackwell M."/>
            <person name="Grigoriev I.V."/>
            <person name="Jeffries T.W."/>
        </authorList>
    </citation>
    <scope>NUCLEOTIDE SEQUENCE [LARGE SCALE GENOMIC DNA]</scope>
    <source>
        <strain evidence="8">NRRL Y-2460</strain>
    </source>
</reference>
<keyword evidence="2" id="KW-0808">Transferase</keyword>
<dbReference type="FunFam" id="3.30.200.20:FF:000315">
    <property type="entry name" value="Calcium-dependent protein kinase 3"/>
    <property type="match status" value="1"/>
</dbReference>
<organism evidence="7 8">
    <name type="scientific">Pachysolen tannophilus NRRL Y-2460</name>
    <dbReference type="NCBI Taxonomy" id="669874"/>
    <lineage>
        <taxon>Eukaryota</taxon>
        <taxon>Fungi</taxon>
        <taxon>Dikarya</taxon>
        <taxon>Ascomycota</taxon>
        <taxon>Saccharomycotina</taxon>
        <taxon>Pichiomycetes</taxon>
        <taxon>Pachysolenaceae</taxon>
        <taxon>Pachysolen</taxon>
    </lineage>
</organism>
<dbReference type="GO" id="GO:0005524">
    <property type="term" value="F:ATP binding"/>
    <property type="evidence" value="ECO:0007669"/>
    <property type="project" value="UniProtKB-KW"/>
</dbReference>
<dbReference type="Gene3D" id="1.10.510.10">
    <property type="entry name" value="Transferase(Phosphotransferase) domain 1"/>
    <property type="match status" value="1"/>
</dbReference>
<dbReference type="InterPro" id="IPR011009">
    <property type="entry name" value="Kinase-like_dom_sf"/>
</dbReference>
<keyword evidence="3" id="KW-0547">Nucleotide-binding</keyword>
<proteinExistence type="predicted"/>
<protein>
    <recommendedName>
        <fullName evidence="6">Protein kinase domain-containing protein</fullName>
    </recommendedName>
</protein>
<accession>A0A1E4TX79</accession>
<dbReference type="SUPFAM" id="SSF56112">
    <property type="entry name" value="Protein kinase-like (PK-like)"/>
    <property type="match status" value="1"/>
</dbReference>
<feature type="non-terminal residue" evidence="7">
    <location>
        <position position="385"/>
    </location>
</feature>
<evidence type="ECO:0000256" key="5">
    <source>
        <dbReference type="ARBA" id="ARBA00022840"/>
    </source>
</evidence>
<evidence type="ECO:0000256" key="3">
    <source>
        <dbReference type="ARBA" id="ARBA00022741"/>
    </source>
</evidence>
<dbReference type="PROSITE" id="PS00108">
    <property type="entry name" value="PROTEIN_KINASE_ST"/>
    <property type="match status" value="1"/>
</dbReference>
<sequence length="385" mass="44344">MFENLKNFIRHGKQAHDTQVRNVENFDLFASSSTLNTPAGEPDMEIKNLINSDNNNVKESKYSKCVADIVKQENEERKKLPSYPYLTDYALLGKMGEGAFSIVYKAKDLKTGDLVAVKIIRKYQMDQKQQALVLKEVTIMRQLNHPNIVKFINFHECEEYYYIVQELVSGGEIFTEIVKYTYFSEDLARHVVLQLANAIKYLHEEVGVVHRDIKPENLLFEPIDFIPSKEVKYRKSDDISTKKDEGEFIYNVGGGGIGIVKLADFGLSKQIWEHNTKTPVGTIGYTAPEIVRDERYSKQVDMWGIGCILYTLLCGFPPFYDEKIEALTEKVASGQFTFLKPWWDEISYGAKNCVSCLLTVDPNKRYTIVDFFNDPWILNYIHKCK</sequence>
<dbReference type="OrthoDB" id="1738954at2759"/>
<dbReference type="GO" id="GO:0004674">
    <property type="term" value="F:protein serine/threonine kinase activity"/>
    <property type="evidence" value="ECO:0007669"/>
    <property type="project" value="UniProtKB-KW"/>
</dbReference>
<evidence type="ECO:0000256" key="4">
    <source>
        <dbReference type="ARBA" id="ARBA00022777"/>
    </source>
</evidence>
<dbReference type="SMART" id="SM00220">
    <property type="entry name" value="S_TKc"/>
    <property type="match status" value="1"/>
</dbReference>
<gene>
    <name evidence="7" type="ORF">PACTADRAFT_67754</name>
</gene>
<keyword evidence="1" id="KW-0723">Serine/threonine-protein kinase</keyword>
<dbReference type="EMBL" id="KV454013">
    <property type="protein sequence ID" value="ODV96331.1"/>
    <property type="molecule type" value="Genomic_DNA"/>
</dbReference>
<feature type="domain" description="Protein kinase" evidence="6">
    <location>
        <begin position="89"/>
        <end position="377"/>
    </location>
</feature>
<dbReference type="Proteomes" id="UP000094236">
    <property type="component" value="Unassembled WGS sequence"/>
</dbReference>
<keyword evidence="8" id="KW-1185">Reference proteome</keyword>
<dbReference type="Pfam" id="PF00069">
    <property type="entry name" value="Pkinase"/>
    <property type="match status" value="1"/>
</dbReference>
<keyword evidence="5" id="KW-0067">ATP-binding</keyword>
<evidence type="ECO:0000313" key="8">
    <source>
        <dbReference type="Proteomes" id="UP000094236"/>
    </source>
</evidence>
<evidence type="ECO:0000313" key="7">
    <source>
        <dbReference type="EMBL" id="ODV96331.1"/>
    </source>
</evidence>
<dbReference type="PANTHER" id="PTHR24347">
    <property type="entry name" value="SERINE/THREONINE-PROTEIN KINASE"/>
    <property type="match status" value="1"/>
</dbReference>